<feature type="signal peptide" evidence="1">
    <location>
        <begin position="1"/>
        <end position="19"/>
    </location>
</feature>
<dbReference type="EMBL" id="CP002545">
    <property type="protein sequence ID" value="ADY53529.1"/>
    <property type="molecule type" value="Genomic_DNA"/>
</dbReference>
<name>F0S9H6_PSESL</name>
<keyword evidence="3" id="KW-1185">Reference proteome</keyword>
<dbReference type="KEGG" id="psn:Pedsa_2990"/>
<dbReference type="eggNOG" id="ENOG50325AS">
    <property type="taxonomic scope" value="Bacteria"/>
</dbReference>
<dbReference type="Proteomes" id="UP000000310">
    <property type="component" value="Chromosome"/>
</dbReference>
<sequence>MIRILYILFFTLITYVAAAQNSVDKKIVQFSGVIYDVDSNSVIPYVTLNNTTAGKTYAANYKGYYSFVAHEGDSIIFTSIGYKKAVVVIPYNIKDNKFTAIVKMKSDNIELPVVRVFPWASTDEFKHDFMTMKFADDDLEIAKKNVKKTMSDAMTFGVPMDGAEIQGLSFKNQHIALSNKNMVQTNPLLNPLAWAAFLKQISEGKSNKSK</sequence>
<dbReference type="SUPFAM" id="SSF49464">
    <property type="entry name" value="Carboxypeptidase regulatory domain-like"/>
    <property type="match status" value="1"/>
</dbReference>
<accession>F0S9H6</accession>
<dbReference type="RefSeq" id="WP_013634014.1">
    <property type="nucleotide sequence ID" value="NC_015177.1"/>
</dbReference>
<dbReference type="STRING" id="762903.Pedsa_2990"/>
<evidence type="ECO:0008006" key="4">
    <source>
        <dbReference type="Google" id="ProtNLM"/>
    </source>
</evidence>
<reference evidence="2 3" key="1">
    <citation type="journal article" date="2011" name="Stand. Genomic Sci.">
        <title>Complete genome sequence of the gliding, heparinolytic Pedobacter saltans type strain (113).</title>
        <authorList>
            <person name="Liolios K."/>
            <person name="Sikorski J."/>
            <person name="Lu M."/>
            <person name="Nolan M."/>
            <person name="Lapidus A."/>
            <person name="Lucas S."/>
            <person name="Hammon N."/>
            <person name="Deshpande S."/>
            <person name="Cheng J.F."/>
            <person name="Tapia R."/>
            <person name="Han C."/>
            <person name="Goodwin L."/>
            <person name="Pitluck S."/>
            <person name="Huntemann M."/>
            <person name="Ivanova N."/>
            <person name="Pagani I."/>
            <person name="Mavromatis K."/>
            <person name="Ovchinikova G."/>
            <person name="Pati A."/>
            <person name="Chen A."/>
            <person name="Palaniappan K."/>
            <person name="Land M."/>
            <person name="Hauser L."/>
            <person name="Brambilla E.M."/>
            <person name="Kotsyurbenko O."/>
            <person name="Rohde M."/>
            <person name="Tindall B.J."/>
            <person name="Abt B."/>
            <person name="Goker M."/>
            <person name="Detter J.C."/>
            <person name="Woyke T."/>
            <person name="Bristow J."/>
            <person name="Eisen J.A."/>
            <person name="Markowitz V."/>
            <person name="Hugenholtz P."/>
            <person name="Klenk H.P."/>
            <person name="Kyrpides N.C."/>
        </authorList>
    </citation>
    <scope>NUCLEOTIDE SEQUENCE [LARGE SCALE GENOMIC DNA]</scope>
    <source>
        <strain evidence="3">ATCC 51119 / DSM 12145 / JCM 21818 / LMG 10337 / NBRC 100064 / NCIMB 13643</strain>
    </source>
</reference>
<feature type="chain" id="PRO_5003258271" description="Carboxypeptidase-like regulatory domain-containing protein" evidence="1">
    <location>
        <begin position="20"/>
        <end position="210"/>
    </location>
</feature>
<proteinExistence type="predicted"/>
<dbReference type="InterPro" id="IPR008969">
    <property type="entry name" value="CarboxyPept-like_regulatory"/>
</dbReference>
<evidence type="ECO:0000256" key="1">
    <source>
        <dbReference type="SAM" id="SignalP"/>
    </source>
</evidence>
<gene>
    <name evidence="2" type="ordered locus">Pedsa_2990</name>
</gene>
<evidence type="ECO:0000313" key="3">
    <source>
        <dbReference type="Proteomes" id="UP000000310"/>
    </source>
</evidence>
<dbReference type="AlphaFoldDB" id="F0S9H6"/>
<reference evidence="3" key="2">
    <citation type="submission" date="2011-02" db="EMBL/GenBank/DDBJ databases">
        <title>The complete genome of Pedobacter saltans DSM 12145.</title>
        <authorList>
            <consortium name="US DOE Joint Genome Institute (JGI-PGF)"/>
            <person name="Lucas S."/>
            <person name="Copeland A."/>
            <person name="Lapidus A."/>
            <person name="Bruce D."/>
            <person name="Goodwin L."/>
            <person name="Pitluck S."/>
            <person name="Kyrpides N."/>
            <person name="Mavromatis K."/>
            <person name="Pagani I."/>
            <person name="Ivanova N."/>
            <person name="Ovchinnikova G."/>
            <person name="Lu M."/>
            <person name="Detter J.C."/>
            <person name="Han C."/>
            <person name="Land M."/>
            <person name="Hauser L."/>
            <person name="Markowitz V."/>
            <person name="Cheng J.-F."/>
            <person name="Hugenholtz P."/>
            <person name="Woyke T."/>
            <person name="Wu D."/>
            <person name="Tindall B."/>
            <person name="Pomrenke H.G."/>
            <person name="Brambilla E."/>
            <person name="Klenk H.-P."/>
            <person name="Eisen J.A."/>
        </authorList>
    </citation>
    <scope>NUCLEOTIDE SEQUENCE [LARGE SCALE GENOMIC DNA]</scope>
    <source>
        <strain evidence="3">ATCC 51119 / DSM 12145 / JCM 21818 / LMG 10337 / NBRC 100064 / NCIMB 13643</strain>
    </source>
</reference>
<evidence type="ECO:0000313" key="2">
    <source>
        <dbReference type="EMBL" id="ADY53529.1"/>
    </source>
</evidence>
<organism evidence="2 3">
    <name type="scientific">Pseudopedobacter saltans (strain ATCC 51119 / DSM 12145 / JCM 21818 / CCUG 39354 / LMG 10337 / NBRC 100064 / NCIMB 13643)</name>
    <name type="common">Pedobacter saltans</name>
    <dbReference type="NCBI Taxonomy" id="762903"/>
    <lineage>
        <taxon>Bacteria</taxon>
        <taxon>Pseudomonadati</taxon>
        <taxon>Bacteroidota</taxon>
        <taxon>Sphingobacteriia</taxon>
        <taxon>Sphingobacteriales</taxon>
        <taxon>Sphingobacteriaceae</taxon>
        <taxon>Pseudopedobacter</taxon>
    </lineage>
</organism>
<protein>
    <recommendedName>
        <fullName evidence="4">Carboxypeptidase-like regulatory domain-containing protein</fullName>
    </recommendedName>
</protein>
<dbReference type="HOGENOM" id="CLU_100905_0_0_10"/>
<keyword evidence="1" id="KW-0732">Signal</keyword>